<keyword evidence="14" id="KW-1185">Reference proteome</keyword>
<dbReference type="GO" id="GO:0030246">
    <property type="term" value="F:carbohydrate binding"/>
    <property type="evidence" value="ECO:0007669"/>
    <property type="project" value="InterPro"/>
</dbReference>
<evidence type="ECO:0000256" key="5">
    <source>
        <dbReference type="ARBA" id="ARBA00023077"/>
    </source>
</evidence>
<evidence type="ECO:0000259" key="11">
    <source>
        <dbReference type="Pfam" id="PF00593"/>
    </source>
</evidence>
<dbReference type="InterPro" id="IPR037066">
    <property type="entry name" value="Plug_dom_sf"/>
</dbReference>
<dbReference type="CDD" id="cd01347">
    <property type="entry name" value="ligand_gated_channel"/>
    <property type="match status" value="1"/>
</dbReference>
<dbReference type="GO" id="GO:0009279">
    <property type="term" value="C:cell outer membrane"/>
    <property type="evidence" value="ECO:0007669"/>
    <property type="project" value="UniProtKB-SubCell"/>
</dbReference>
<evidence type="ECO:0000313" key="13">
    <source>
        <dbReference type="EMBL" id="KAB7730371.1"/>
    </source>
</evidence>
<dbReference type="RefSeq" id="WP_152124959.1">
    <property type="nucleotide sequence ID" value="NZ_WELI01000005.1"/>
</dbReference>
<dbReference type="PROSITE" id="PS52016">
    <property type="entry name" value="TONB_DEPENDENT_REC_3"/>
    <property type="match status" value="1"/>
</dbReference>
<feature type="domain" description="TonB-dependent receptor-like beta-barrel" evidence="11">
    <location>
        <begin position="355"/>
        <end position="804"/>
    </location>
</feature>
<organism evidence="13 14">
    <name type="scientific">Rudanella paleaurantiibacter</name>
    <dbReference type="NCBI Taxonomy" id="2614655"/>
    <lineage>
        <taxon>Bacteria</taxon>
        <taxon>Pseudomonadati</taxon>
        <taxon>Bacteroidota</taxon>
        <taxon>Cytophagia</taxon>
        <taxon>Cytophagales</taxon>
        <taxon>Cytophagaceae</taxon>
        <taxon>Rudanella</taxon>
    </lineage>
</organism>
<dbReference type="GO" id="GO:0033214">
    <property type="term" value="P:siderophore-iron import into cell"/>
    <property type="evidence" value="ECO:0007669"/>
    <property type="project" value="TreeGrafter"/>
</dbReference>
<comment type="subcellular location">
    <subcellularLocation>
        <location evidence="1 8">Cell outer membrane</location>
        <topology evidence="1 8">Multi-pass membrane protein</topology>
    </subcellularLocation>
</comment>
<evidence type="ECO:0000256" key="7">
    <source>
        <dbReference type="ARBA" id="ARBA00023237"/>
    </source>
</evidence>
<dbReference type="InterPro" id="IPR036942">
    <property type="entry name" value="Beta-barrel_TonB_sf"/>
</dbReference>
<dbReference type="AlphaFoldDB" id="A0A7J5TZ89"/>
<feature type="domain" description="TonB-dependent receptor plug" evidence="12">
    <location>
        <begin position="162"/>
        <end position="259"/>
    </location>
</feature>
<dbReference type="Pfam" id="PF07715">
    <property type="entry name" value="Plug"/>
    <property type="match status" value="1"/>
</dbReference>
<keyword evidence="3 8" id="KW-1134">Transmembrane beta strand</keyword>
<dbReference type="InterPro" id="IPR039426">
    <property type="entry name" value="TonB-dep_rcpt-like"/>
</dbReference>
<proteinExistence type="inferred from homology"/>
<dbReference type="PANTHER" id="PTHR30442">
    <property type="entry name" value="IRON III DICITRATE TRANSPORT PROTEIN FECA"/>
    <property type="match status" value="1"/>
</dbReference>
<sequence length="838" mass="92277">MQLRQTALLYISFLSLASYTTSSALAHSAAIPAIFADDNEGPVLTGGLQGQIRDQNGEPAAGLTIQLKGTVRALSTDANGNFDFRSLPTGTYTLVASGVGIQPLEQKVEVRRAETTTLTLTVQESILQLAEVQIRAAKGLRERETLPEISTTAIYAGKKSEVVNLAALDANLVTNNSRQVFSKTPGVMVWESDGSGMQVGVSVRGLSPNRSWEFNVRQNGIDISSDPFGYPEAYYNPPMQAVERIELVRGGASLQYGPQFGGLLNYVLKPAAQDKPFSFETQQTVGSYGLFSTYNRVSGTSGRLQYNAYVDYRRADGWRQNSRYGIFNGFASISYAVTNKLRLGFEVSQLYNESQQPGGLTDAQFAQDARQSSRARNWFSTPWTVPTLKAEYAISDNTRLTATLHGLVGQRNSIGFTSAITTPDAPDATGQMANRQIDRDHYKNWGGEVRLVSRYNWLGQQHALATGVKYFNGHTHRTQQGRGDRGSDFNLDLQTELFPRDLSLRVTNVAAFAESMFRLNKRWTVTPGLRLESLQNDISGRLSFAANGSENRVSQQSSRQFLLAGIGTEFKLAQDISLYANASQAYRPVLFSDLTPAAVTDFVVDPNLRDARGYSVDAGVRGKFRNYLNFDVSYYFVNYNDRIGTLSLVNEAGRTYQFRTNIGRSVSRGVEAYVEFDPIVALAGRSAVGYLSLFTSLGFTDARYRNLRTTSVSNGQVNETNLRDRFVENAPEFIGRFGANYSYRGFTLTALMNRVGKAYSDANNTVNASANAQTGLIPAYRVFDLSASLNLKKRYTVRAGVNNLTDERYFTRRAGGYPGPGLLPADGRTAYLSVGLKL</sequence>
<keyword evidence="5 9" id="KW-0798">TonB box</keyword>
<evidence type="ECO:0000256" key="10">
    <source>
        <dbReference type="SAM" id="SignalP"/>
    </source>
</evidence>
<evidence type="ECO:0000313" key="14">
    <source>
        <dbReference type="Proteomes" id="UP000488299"/>
    </source>
</evidence>
<gene>
    <name evidence="13" type="ORF">F5984_14550</name>
</gene>
<evidence type="ECO:0000256" key="9">
    <source>
        <dbReference type="RuleBase" id="RU003357"/>
    </source>
</evidence>
<dbReference type="PANTHER" id="PTHR30442:SF0">
    <property type="entry name" value="FE(3+) DICITRATE TRANSPORT PROTEIN FECA"/>
    <property type="match status" value="1"/>
</dbReference>
<dbReference type="InterPro" id="IPR000531">
    <property type="entry name" value="Beta-barrel_TonB"/>
</dbReference>
<evidence type="ECO:0000256" key="3">
    <source>
        <dbReference type="ARBA" id="ARBA00022452"/>
    </source>
</evidence>
<evidence type="ECO:0000256" key="6">
    <source>
        <dbReference type="ARBA" id="ARBA00023136"/>
    </source>
</evidence>
<dbReference type="Gene3D" id="2.60.40.1120">
    <property type="entry name" value="Carboxypeptidase-like, regulatory domain"/>
    <property type="match status" value="1"/>
</dbReference>
<accession>A0A7J5TZ89</accession>
<feature type="chain" id="PRO_5029635908" evidence="10">
    <location>
        <begin position="27"/>
        <end position="838"/>
    </location>
</feature>
<dbReference type="Gene3D" id="2.40.170.20">
    <property type="entry name" value="TonB-dependent receptor, beta-barrel domain"/>
    <property type="match status" value="1"/>
</dbReference>
<dbReference type="SUPFAM" id="SSF56935">
    <property type="entry name" value="Porins"/>
    <property type="match status" value="1"/>
</dbReference>
<evidence type="ECO:0000259" key="12">
    <source>
        <dbReference type="Pfam" id="PF07715"/>
    </source>
</evidence>
<keyword evidence="6 8" id="KW-0472">Membrane</keyword>
<evidence type="ECO:0000256" key="4">
    <source>
        <dbReference type="ARBA" id="ARBA00022692"/>
    </source>
</evidence>
<name>A0A7J5TZ89_9BACT</name>
<protein>
    <submittedName>
        <fullName evidence="13">TonB-dependent receptor plug domain-containing protein</fullName>
    </submittedName>
</protein>
<reference evidence="13 14" key="1">
    <citation type="submission" date="2019-10" db="EMBL/GenBank/DDBJ databases">
        <title>Rudanella paleaurantiibacter sp. nov., isolated from sludge.</title>
        <authorList>
            <person name="Xu S.Q."/>
        </authorList>
    </citation>
    <scope>NUCLEOTIDE SEQUENCE [LARGE SCALE GENOMIC DNA]</scope>
    <source>
        <strain evidence="13 14">HX-22-17</strain>
    </source>
</reference>
<dbReference type="Pfam" id="PF13715">
    <property type="entry name" value="CarbopepD_reg_2"/>
    <property type="match status" value="1"/>
</dbReference>
<dbReference type="EMBL" id="WELI01000005">
    <property type="protein sequence ID" value="KAB7730371.1"/>
    <property type="molecule type" value="Genomic_DNA"/>
</dbReference>
<comment type="caution">
    <text evidence="13">The sequence shown here is derived from an EMBL/GenBank/DDBJ whole genome shotgun (WGS) entry which is preliminary data.</text>
</comment>
<evidence type="ECO:0000256" key="1">
    <source>
        <dbReference type="ARBA" id="ARBA00004571"/>
    </source>
</evidence>
<keyword evidence="10" id="KW-0732">Signal</keyword>
<evidence type="ECO:0000256" key="2">
    <source>
        <dbReference type="ARBA" id="ARBA00022448"/>
    </source>
</evidence>
<comment type="similarity">
    <text evidence="8 9">Belongs to the TonB-dependent receptor family.</text>
</comment>
<dbReference type="Pfam" id="PF00593">
    <property type="entry name" value="TonB_dep_Rec_b-barrel"/>
    <property type="match status" value="1"/>
</dbReference>
<keyword evidence="7 8" id="KW-0998">Cell outer membrane</keyword>
<evidence type="ECO:0000256" key="8">
    <source>
        <dbReference type="PROSITE-ProRule" id="PRU01360"/>
    </source>
</evidence>
<dbReference type="Proteomes" id="UP000488299">
    <property type="component" value="Unassembled WGS sequence"/>
</dbReference>
<keyword evidence="13" id="KW-0675">Receptor</keyword>
<dbReference type="InterPro" id="IPR013784">
    <property type="entry name" value="Carb-bd-like_fold"/>
</dbReference>
<keyword evidence="2 8" id="KW-0813">Transport</keyword>
<dbReference type="Gene3D" id="2.170.130.10">
    <property type="entry name" value="TonB-dependent receptor, plug domain"/>
    <property type="match status" value="1"/>
</dbReference>
<dbReference type="InterPro" id="IPR012910">
    <property type="entry name" value="Plug_dom"/>
</dbReference>
<feature type="signal peptide" evidence="10">
    <location>
        <begin position="1"/>
        <end position="26"/>
    </location>
</feature>
<dbReference type="SUPFAM" id="SSF49452">
    <property type="entry name" value="Starch-binding domain-like"/>
    <property type="match status" value="1"/>
</dbReference>
<keyword evidence="4 8" id="KW-0812">Transmembrane</keyword>